<organism evidence="1 2">
    <name type="scientific">Fusarium keratoplasticum</name>
    <dbReference type="NCBI Taxonomy" id="1328300"/>
    <lineage>
        <taxon>Eukaryota</taxon>
        <taxon>Fungi</taxon>
        <taxon>Dikarya</taxon>
        <taxon>Ascomycota</taxon>
        <taxon>Pezizomycotina</taxon>
        <taxon>Sordariomycetes</taxon>
        <taxon>Hypocreomycetidae</taxon>
        <taxon>Hypocreales</taxon>
        <taxon>Nectriaceae</taxon>
        <taxon>Fusarium</taxon>
        <taxon>Fusarium solani species complex</taxon>
    </lineage>
</organism>
<dbReference type="Proteomes" id="UP001065298">
    <property type="component" value="Chromosome 3"/>
</dbReference>
<protein>
    <submittedName>
        <fullName evidence="1">Uncharacterized protein</fullName>
    </submittedName>
</protein>
<proteinExistence type="predicted"/>
<comment type="caution">
    <text evidence="1">The sequence shown here is derived from an EMBL/GenBank/DDBJ whole genome shotgun (WGS) entry which is preliminary data.</text>
</comment>
<keyword evidence="2" id="KW-1185">Reference proteome</keyword>
<sequence length="141" mass="15904">MFYRASFKPGDIFLYGIYGIQYQGQSLSGRQLHLVQQFDELIAGQAHLDRITVPGNDGFATQIWLSYWWPESHAEWWSKPAVKEFWDGLPEDAGMWREVLTVSPSRVQNACTAELKNGLNGLGDMELLTGPVSLNVPQSET</sequence>
<name>A0ACC0R618_9HYPO</name>
<accession>A0ACC0R618</accession>
<evidence type="ECO:0000313" key="2">
    <source>
        <dbReference type="Proteomes" id="UP001065298"/>
    </source>
</evidence>
<reference evidence="1" key="1">
    <citation type="submission" date="2022-06" db="EMBL/GenBank/DDBJ databases">
        <title>Fusarium solani species complex genomes reveal bases of compartmentalisation and animal pathogenesis.</title>
        <authorList>
            <person name="Tsai I.J."/>
        </authorList>
    </citation>
    <scope>NUCLEOTIDE SEQUENCE</scope>
    <source>
        <strain evidence="1">Fu6.1</strain>
    </source>
</reference>
<evidence type="ECO:0000313" key="1">
    <source>
        <dbReference type="EMBL" id="KAI8675554.1"/>
    </source>
</evidence>
<gene>
    <name evidence="1" type="ORF">NCS57_00456900</name>
</gene>
<dbReference type="EMBL" id="CM046505">
    <property type="protein sequence ID" value="KAI8675554.1"/>
    <property type="molecule type" value="Genomic_DNA"/>
</dbReference>